<protein>
    <recommendedName>
        <fullName evidence="3">DUF1818 domain-containing protein</fullName>
    </recommendedName>
</protein>
<accession>K9YND7</accession>
<dbReference type="eggNOG" id="ENOG50316YV">
    <property type="taxonomic scope" value="Bacteria"/>
</dbReference>
<dbReference type="BioCyc" id="CSTA292563:G1353-2514-MONOMER"/>
<keyword evidence="2" id="KW-1185">Reference proteome</keyword>
<dbReference type="AlphaFoldDB" id="K9YND7"/>
<dbReference type="Pfam" id="PF08848">
    <property type="entry name" value="DUF1818"/>
    <property type="match status" value="1"/>
</dbReference>
<evidence type="ECO:0008006" key="3">
    <source>
        <dbReference type="Google" id="ProtNLM"/>
    </source>
</evidence>
<evidence type="ECO:0000313" key="1">
    <source>
        <dbReference type="EMBL" id="AFZ48456.1"/>
    </source>
</evidence>
<dbReference type="GO" id="GO:0006355">
    <property type="term" value="P:regulation of DNA-templated transcription"/>
    <property type="evidence" value="ECO:0007669"/>
    <property type="project" value="InterPro"/>
</dbReference>
<dbReference type="Gene3D" id="2.30.31.10">
    <property type="entry name" value="Transcriptional Coactivator Pc4, Chain A"/>
    <property type="match status" value="1"/>
</dbReference>
<proteinExistence type="predicted"/>
<dbReference type="SUPFAM" id="SSF54447">
    <property type="entry name" value="ssDNA-binding transcriptional regulator domain"/>
    <property type="match status" value="1"/>
</dbReference>
<dbReference type="EMBL" id="CP003940">
    <property type="protein sequence ID" value="AFZ48456.1"/>
    <property type="molecule type" value="Genomic_DNA"/>
</dbReference>
<dbReference type="HOGENOM" id="CLU_163164_0_0_3"/>
<gene>
    <name evidence="1" type="ordered locus">Cyast_2513</name>
</gene>
<dbReference type="InterPro" id="IPR009044">
    <property type="entry name" value="ssDNA-bd_transcriptional_reg"/>
</dbReference>
<dbReference type="Proteomes" id="UP000010483">
    <property type="component" value="Chromosome"/>
</dbReference>
<dbReference type="STRING" id="292563.Cyast_2513"/>
<evidence type="ECO:0000313" key="2">
    <source>
        <dbReference type="Proteomes" id="UP000010483"/>
    </source>
</evidence>
<sequence>MGNAHLFFVGVQAMLKKGKGWRIGWQDKAEIYQGLIGADDWAFEVSASEMEDFCRLLAEITDTMKAMAEHLMEEESISCEVESPLLWLGAEGYVDNYRLRIIFNQGRGVEGAWESDAVQGLVQGVQSLKSF</sequence>
<reference evidence="2" key="1">
    <citation type="journal article" date="2013" name="Proc. Natl. Acad. Sci. U.S.A.">
        <title>Improving the coverage of the cyanobacterial phylum using diversity-driven genome sequencing.</title>
        <authorList>
            <person name="Shih P.M."/>
            <person name="Wu D."/>
            <person name="Latifi A."/>
            <person name="Axen S.D."/>
            <person name="Fewer D.P."/>
            <person name="Talla E."/>
            <person name="Calteau A."/>
            <person name="Cai F."/>
            <person name="Tandeau de Marsac N."/>
            <person name="Rippka R."/>
            <person name="Herdman M."/>
            <person name="Sivonen K."/>
            <person name="Coursin T."/>
            <person name="Laurent T."/>
            <person name="Goodwin L."/>
            <person name="Nolan M."/>
            <person name="Davenport K.W."/>
            <person name="Han C.S."/>
            <person name="Rubin E.M."/>
            <person name="Eisen J.A."/>
            <person name="Woyke T."/>
            <person name="Gugger M."/>
            <person name="Kerfeld C.A."/>
        </authorList>
    </citation>
    <scope>NUCLEOTIDE SEQUENCE [LARGE SCALE GENOMIC DNA]</scope>
    <source>
        <strain evidence="2">ATCC 29140 / PCC 7202</strain>
    </source>
</reference>
<dbReference type="KEGG" id="csn:Cyast_2513"/>
<dbReference type="InterPro" id="IPR014947">
    <property type="entry name" value="DUF1818"/>
</dbReference>
<dbReference type="GO" id="GO:0003677">
    <property type="term" value="F:DNA binding"/>
    <property type="evidence" value="ECO:0007669"/>
    <property type="project" value="InterPro"/>
</dbReference>
<organism evidence="1 2">
    <name type="scientific">Cyanobacterium stanieri (strain ATCC 29140 / PCC 7202)</name>
    <dbReference type="NCBI Taxonomy" id="292563"/>
    <lineage>
        <taxon>Bacteria</taxon>
        <taxon>Bacillati</taxon>
        <taxon>Cyanobacteriota</taxon>
        <taxon>Cyanophyceae</taxon>
        <taxon>Oscillatoriophycideae</taxon>
        <taxon>Chroococcales</taxon>
        <taxon>Geminocystaceae</taxon>
        <taxon>Cyanobacterium</taxon>
    </lineage>
</organism>
<name>K9YND7_CYASC</name>